<gene>
    <name evidence="10" type="ORF">WBA_LOCUS11152</name>
</gene>
<feature type="compositionally biased region" description="Basic residues" evidence="7">
    <location>
        <begin position="365"/>
        <end position="374"/>
    </location>
</feature>
<keyword evidence="3" id="KW-0862">Zinc</keyword>
<sequence>MWKFAVKEEIGSCYHFQKMRCHYDVLEVDCDADDDTIKKAYRKLALKWHPDKNPSNVEECTRYFALIQQAYDILSDPQERAWYNRHRESILKGGIDEHYEDNSLNLFPYFTSTCYSGFDDNHKAIFDTLASEDYEFLDEKSEEYPSFGDKNSSYDDVVGPFYAFWGSFCTVRSFAWLDKFDIRDASNRRVVKAMEKENKKLREASKRERNEEIRALVAFIRKRDPRVRAHKKELEEKRLEQERKTEENRRLKILEQLSQAKEYKESEEIRQSQLENLREIEEALDVEFGSSNGKSDMEFHEELGFYCVFCEKVFKTEKAMSNHKRSKKHKDAVVLLKKHIKEDDACLLMADEKDIEDGEDESKKKSGKQRRKEQRKSGYDSDKRRVDDGDEPGTSENETNEMFVKNDIENGEKYVANSDETNIFLKMSNVSKGSRPDNKARRCKEGTAKSNATEDTNLKKCTCDRCGEFFESRTKLFAHLRDSGHATLKSLPVTSSAKVKMNRIKKK</sequence>
<dbReference type="GO" id="GO:0008270">
    <property type="term" value="F:zinc ion binding"/>
    <property type="evidence" value="ECO:0007669"/>
    <property type="project" value="UniProtKB-KW"/>
</dbReference>
<dbReference type="FunCoup" id="A0A3P7GCT7">
    <property type="interactions" value="1638"/>
</dbReference>
<dbReference type="Proteomes" id="UP000270924">
    <property type="component" value="Unassembled WGS sequence"/>
</dbReference>
<dbReference type="InterPro" id="IPR001623">
    <property type="entry name" value="DnaJ_domain"/>
</dbReference>
<evidence type="ECO:0000256" key="7">
    <source>
        <dbReference type="SAM" id="MobiDB-lite"/>
    </source>
</evidence>
<keyword evidence="6" id="KW-0175">Coiled coil</keyword>
<reference evidence="10 11" key="1">
    <citation type="submission" date="2018-11" db="EMBL/GenBank/DDBJ databases">
        <authorList>
            <consortium name="Pathogen Informatics"/>
        </authorList>
    </citation>
    <scope>NUCLEOTIDE SEQUENCE [LARGE SCALE GENOMIC DNA]</scope>
</reference>
<dbReference type="PANTHER" id="PTHR44029:SF1">
    <property type="entry name" value="DNAJ HOMOLOG SUBFAMILY C MEMBER 21"/>
    <property type="match status" value="1"/>
</dbReference>
<dbReference type="GO" id="GO:0003676">
    <property type="term" value="F:nucleic acid binding"/>
    <property type="evidence" value="ECO:0007669"/>
    <property type="project" value="InterPro"/>
</dbReference>
<dbReference type="FunFam" id="1.10.287.110:FF:000046">
    <property type="entry name" value="dnaJ homolog subfamily C member 21"/>
    <property type="match status" value="1"/>
</dbReference>
<dbReference type="Gene3D" id="1.10.287.110">
    <property type="entry name" value="DnaJ domain"/>
    <property type="match status" value="1"/>
</dbReference>
<dbReference type="SUPFAM" id="SSF46565">
    <property type="entry name" value="Chaperone J-domain"/>
    <property type="match status" value="1"/>
</dbReference>
<dbReference type="InterPro" id="IPR018253">
    <property type="entry name" value="DnaJ_domain_CS"/>
</dbReference>
<accession>A0A3P7GCT7</accession>
<dbReference type="InterPro" id="IPR054076">
    <property type="entry name" value="ZUO1-like_ZHD"/>
</dbReference>
<dbReference type="PANTHER" id="PTHR44029">
    <property type="entry name" value="DNAJ HOMOLOG SUBFAMILY C MEMBER 21"/>
    <property type="match status" value="1"/>
</dbReference>
<feature type="region of interest" description="Disordered" evidence="7">
    <location>
        <begin position="429"/>
        <end position="451"/>
    </location>
</feature>
<dbReference type="InParanoid" id="A0A3P7GCT7"/>
<organism evidence="10 11">
    <name type="scientific">Wuchereria bancrofti</name>
    <dbReference type="NCBI Taxonomy" id="6293"/>
    <lineage>
        <taxon>Eukaryota</taxon>
        <taxon>Metazoa</taxon>
        <taxon>Ecdysozoa</taxon>
        <taxon>Nematoda</taxon>
        <taxon>Chromadorea</taxon>
        <taxon>Rhabditida</taxon>
        <taxon>Spirurina</taxon>
        <taxon>Spiruromorpha</taxon>
        <taxon>Filarioidea</taxon>
        <taxon>Onchocercidae</taxon>
        <taxon>Wuchereria</taxon>
    </lineage>
</organism>
<feature type="domain" description="J" evidence="8">
    <location>
        <begin position="21"/>
        <end position="87"/>
    </location>
</feature>
<feature type="domain" description="C2H2-type" evidence="9">
    <location>
        <begin position="461"/>
        <end position="490"/>
    </location>
</feature>
<evidence type="ECO:0000256" key="4">
    <source>
        <dbReference type="ARBA" id="ARBA00074367"/>
    </source>
</evidence>
<evidence type="ECO:0000256" key="3">
    <source>
        <dbReference type="ARBA" id="ARBA00022833"/>
    </source>
</evidence>
<dbReference type="SMART" id="SM00271">
    <property type="entry name" value="DnaJ"/>
    <property type="match status" value="1"/>
</dbReference>
<feature type="coiled-coil region" evidence="6">
    <location>
        <begin position="187"/>
        <end position="283"/>
    </location>
</feature>
<dbReference type="GO" id="GO:0005737">
    <property type="term" value="C:cytoplasm"/>
    <property type="evidence" value="ECO:0007669"/>
    <property type="project" value="TreeGrafter"/>
</dbReference>
<dbReference type="Pfam" id="PF21884">
    <property type="entry name" value="ZUO1-like_ZHD"/>
    <property type="match status" value="1"/>
</dbReference>
<dbReference type="SUPFAM" id="SSF57667">
    <property type="entry name" value="beta-beta-alpha zinc fingers"/>
    <property type="match status" value="1"/>
</dbReference>
<dbReference type="Pfam" id="PF12171">
    <property type="entry name" value="zf-C2H2_jaz"/>
    <property type="match status" value="1"/>
</dbReference>
<dbReference type="EMBL" id="UYWW01012282">
    <property type="protein sequence ID" value="VDM20272.1"/>
    <property type="molecule type" value="Genomic_DNA"/>
</dbReference>
<keyword evidence="11" id="KW-1185">Reference proteome</keyword>
<proteinExistence type="predicted"/>
<dbReference type="InterPro" id="IPR051964">
    <property type="entry name" value="Chaperone_stress_response"/>
</dbReference>
<evidence type="ECO:0000256" key="1">
    <source>
        <dbReference type="ARBA" id="ARBA00022723"/>
    </source>
</evidence>
<dbReference type="OrthoDB" id="552049at2759"/>
<dbReference type="AlphaFoldDB" id="A0A3P7GCT7"/>
<dbReference type="SMART" id="SM00451">
    <property type="entry name" value="ZnF_U1"/>
    <property type="match status" value="1"/>
</dbReference>
<feature type="region of interest" description="Disordered" evidence="7">
    <location>
        <begin position="355"/>
        <end position="406"/>
    </location>
</feature>
<dbReference type="InterPro" id="IPR022755">
    <property type="entry name" value="Znf_C2H2_jaz"/>
</dbReference>
<dbReference type="PROSITE" id="PS50076">
    <property type="entry name" value="DNAJ_2"/>
    <property type="match status" value="1"/>
</dbReference>
<dbReference type="SMART" id="SM00355">
    <property type="entry name" value="ZnF_C2H2"/>
    <property type="match status" value="2"/>
</dbReference>
<dbReference type="PRINTS" id="PR00625">
    <property type="entry name" value="JDOMAIN"/>
</dbReference>
<evidence type="ECO:0000259" key="8">
    <source>
        <dbReference type="PROSITE" id="PS50076"/>
    </source>
</evidence>
<evidence type="ECO:0000256" key="2">
    <source>
        <dbReference type="ARBA" id="ARBA00022771"/>
    </source>
</evidence>
<dbReference type="CDD" id="cd06257">
    <property type="entry name" value="DnaJ"/>
    <property type="match status" value="1"/>
</dbReference>
<dbReference type="OMA" id="RANHEES"/>
<keyword evidence="1" id="KW-0479">Metal-binding</keyword>
<evidence type="ECO:0000256" key="5">
    <source>
        <dbReference type="PROSITE-ProRule" id="PRU00042"/>
    </source>
</evidence>
<protein>
    <recommendedName>
        <fullName evidence="4">DnaJ homolog subfamily C member 21</fullName>
    </recommendedName>
</protein>
<evidence type="ECO:0000259" key="9">
    <source>
        <dbReference type="PROSITE" id="PS50157"/>
    </source>
</evidence>
<keyword evidence="2 5" id="KW-0863">Zinc-finger</keyword>
<dbReference type="InterPro" id="IPR036869">
    <property type="entry name" value="J_dom_sf"/>
</dbReference>
<feature type="compositionally biased region" description="Basic and acidic residues" evidence="7">
    <location>
        <begin position="375"/>
        <end position="387"/>
    </location>
</feature>
<feature type="domain" description="C2H2-type" evidence="9">
    <location>
        <begin position="305"/>
        <end position="329"/>
    </location>
</feature>
<feature type="compositionally biased region" description="Basic and acidic residues" evidence="7">
    <location>
        <begin position="434"/>
        <end position="447"/>
    </location>
</feature>
<evidence type="ECO:0000313" key="11">
    <source>
        <dbReference type="Proteomes" id="UP000270924"/>
    </source>
</evidence>
<evidence type="ECO:0000313" key="10">
    <source>
        <dbReference type="EMBL" id="VDM20272.1"/>
    </source>
</evidence>
<dbReference type="PROSITE" id="PS50157">
    <property type="entry name" value="ZINC_FINGER_C2H2_2"/>
    <property type="match status" value="2"/>
</dbReference>
<evidence type="ECO:0000256" key="6">
    <source>
        <dbReference type="SAM" id="Coils"/>
    </source>
</evidence>
<dbReference type="InterPro" id="IPR036236">
    <property type="entry name" value="Znf_C2H2_sf"/>
</dbReference>
<dbReference type="Gene3D" id="3.30.160.60">
    <property type="entry name" value="Classic Zinc Finger"/>
    <property type="match status" value="1"/>
</dbReference>
<name>A0A3P7GCT7_WUCBA</name>
<dbReference type="PROSITE" id="PS00636">
    <property type="entry name" value="DNAJ_1"/>
    <property type="match status" value="1"/>
</dbReference>
<dbReference type="PROSITE" id="PS00028">
    <property type="entry name" value="ZINC_FINGER_C2H2_1"/>
    <property type="match status" value="2"/>
</dbReference>
<dbReference type="Pfam" id="PF00226">
    <property type="entry name" value="DnaJ"/>
    <property type="match status" value="1"/>
</dbReference>
<dbReference type="InterPro" id="IPR013087">
    <property type="entry name" value="Znf_C2H2_type"/>
</dbReference>
<dbReference type="InterPro" id="IPR003604">
    <property type="entry name" value="Matrin/U1-like-C_Znf_C2H2"/>
</dbReference>